<dbReference type="InterPro" id="IPR050351">
    <property type="entry name" value="BphY/WalK/GraS-like"/>
</dbReference>
<dbReference type="SMART" id="SM00387">
    <property type="entry name" value="HATPase_c"/>
    <property type="match status" value="1"/>
</dbReference>
<dbReference type="InterPro" id="IPR036097">
    <property type="entry name" value="HisK_dim/P_sf"/>
</dbReference>
<dbReference type="InterPro" id="IPR005467">
    <property type="entry name" value="His_kinase_dom"/>
</dbReference>
<keyword evidence="5" id="KW-1003">Cell membrane</keyword>
<evidence type="ECO:0000256" key="2">
    <source>
        <dbReference type="ARBA" id="ARBA00004236"/>
    </source>
</evidence>
<evidence type="ECO:0000259" key="15">
    <source>
        <dbReference type="PROSITE" id="PS50112"/>
    </source>
</evidence>
<dbReference type="SUPFAM" id="SSF47384">
    <property type="entry name" value="Homodimeric domain of signal transducing histidine kinase"/>
    <property type="match status" value="1"/>
</dbReference>
<dbReference type="Pfam" id="PF02518">
    <property type="entry name" value="HATPase_c"/>
    <property type="match status" value="1"/>
</dbReference>
<evidence type="ECO:0000256" key="8">
    <source>
        <dbReference type="ARBA" id="ARBA00022741"/>
    </source>
</evidence>
<keyword evidence="13" id="KW-1133">Transmembrane helix</keyword>
<evidence type="ECO:0000256" key="6">
    <source>
        <dbReference type="ARBA" id="ARBA00022553"/>
    </source>
</evidence>
<evidence type="ECO:0000256" key="1">
    <source>
        <dbReference type="ARBA" id="ARBA00000085"/>
    </source>
</evidence>
<dbReference type="Gene3D" id="6.10.340.10">
    <property type="match status" value="1"/>
</dbReference>
<dbReference type="SMART" id="SM00091">
    <property type="entry name" value="PAS"/>
    <property type="match status" value="1"/>
</dbReference>
<keyword evidence="13" id="KW-0812">Transmembrane</keyword>
<dbReference type="InterPro" id="IPR000014">
    <property type="entry name" value="PAS"/>
</dbReference>
<dbReference type="GO" id="GO:0000155">
    <property type="term" value="F:phosphorelay sensor kinase activity"/>
    <property type="evidence" value="ECO:0007669"/>
    <property type="project" value="InterPro"/>
</dbReference>
<accession>A0A7V3PSL3</accession>
<dbReference type="InterPro" id="IPR036890">
    <property type="entry name" value="HATPase_C_sf"/>
</dbReference>
<dbReference type="PROSITE" id="PS50885">
    <property type="entry name" value="HAMP"/>
    <property type="match status" value="1"/>
</dbReference>
<evidence type="ECO:0000259" key="16">
    <source>
        <dbReference type="PROSITE" id="PS50885"/>
    </source>
</evidence>
<dbReference type="Gene3D" id="1.10.287.130">
    <property type="match status" value="1"/>
</dbReference>
<evidence type="ECO:0000256" key="10">
    <source>
        <dbReference type="ARBA" id="ARBA00022840"/>
    </source>
</evidence>
<keyword evidence="8" id="KW-0547">Nucleotide-binding</keyword>
<reference evidence="17" key="1">
    <citation type="journal article" date="2020" name="mSystems">
        <title>Genome- and Community-Level Interaction Insights into Carbon Utilization and Element Cycling Functions of Hydrothermarchaeota in Hydrothermal Sediment.</title>
        <authorList>
            <person name="Zhou Z."/>
            <person name="Liu Y."/>
            <person name="Xu W."/>
            <person name="Pan J."/>
            <person name="Luo Z.H."/>
            <person name="Li M."/>
        </authorList>
    </citation>
    <scope>NUCLEOTIDE SEQUENCE [LARGE SCALE GENOMIC DNA]</scope>
    <source>
        <strain evidence="17">SpSt-914</strain>
    </source>
</reference>
<evidence type="ECO:0000256" key="12">
    <source>
        <dbReference type="ARBA" id="ARBA00023136"/>
    </source>
</evidence>
<dbReference type="CDD" id="cd16922">
    <property type="entry name" value="HATPase_EvgS-ArcB-TorS-like"/>
    <property type="match status" value="1"/>
</dbReference>
<feature type="transmembrane region" description="Helical" evidence="13">
    <location>
        <begin position="59"/>
        <end position="79"/>
    </location>
</feature>
<feature type="domain" description="PAS" evidence="15">
    <location>
        <begin position="137"/>
        <end position="178"/>
    </location>
</feature>
<dbReference type="AlphaFoldDB" id="A0A7V3PSL3"/>
<sequence>MFVGSVTKLRPNIRVILSGNALYRAIVQVLFLTVIFTLAVFLTILLIKSSEQRINYLPVLIITGASALIFSLISGFFFYRKINRAIEELNTAAQRMLKGDYQIHLTPSRFAEFNRLFFTFHQLTDAIRANYRELRQKKGWLTAILNSIQEGLLVLDDRGRILIANTSFRQIAGTKPVEDQFYWQVLRNPVLSDVISDLQSRNARLSRKMELGGRQFLINGSLSPTGEKVITFSDISEIVQASTMKRDFIQNVSHELRTPLTAIKGYIETMAETATDQNRNYLHIIKRHTDRLIRIVNDLLTLSRLESPQVQLETEVLNVQELFNDVLTVLRPAIQQKGLQLDLAIPDPSLKIKGDRLYLEQALINLLDNAVRYTEKGKITINAETNDNRVSITVADTGIGIAPEHQARIFERFYVVDRTRSRQSGGTGLGLAIVKHIITIHNGEINVESIPGLGSKFTLILPNADE</sequence>
<comment type="caution">
    <text evidence="17">The sequence shown here is derived from an EMBL/GenBank/DDBJ whole genome shotgun (WGS) entry which is preliminary data.</text>
</comment>
<dbReference type="PROSITE" id="PS50112">
    <property type="entry name" value="PAS"/>
    <property type="match status" value="1"/>
</dbReference>
<dbReference type="Pfam" id="PF00512">
    <property type="entry name" value="HisKA"/>
    <property type="match status" value="1"/>
</dbReference>
<dbReference type="FunFam" id="3.30.565.10:FF:000023">
    <property type="entry name" value="PAS domain-containing sensor histidine kinase"/>
    <property type="match status" value="1"/>
</dbReference>
<dbReference type="SUPFAM" id="SSF55874">
    <property type="entry name" value="ATPase domain of HSP90 chaperone/DNA topoisomerase II/histidine kinase"/>
    <property type="match status" value="1"/>
</dbReference>
<keyword evidence="6" id="KW-0597">Phosphoprotein</keyword>
<dbReference type="Gene3D" id="3.30.565.10">
    <property type="entry name" value="Histidine kinase-like ATPase, C-terminal domain"/>
    <property type="match status" value="1"/>
</dbReference>
<comment type="subcellular location">
    <subcellularLocation>
        <location evidence="2">Cell membrane</location>
    </subcellularLocation>
    <subcellularLocation>
        <location evidence="3">Membrane raft</location>
        <topology evidence="3">Multi-pass membrane protein</topology>
    </subcellularLocation>
</comment>
<dbReference type="PANTHER" id="PTHR45453:SF1">
    <property type="entry name" value="PHOSPHATE REGULON SENSOR PROTEIN PHOR"/>
    <property type="match status" value="1"/>
</dbReference>
<feature type="transmembrane region" description="Helical" evidence="13">
    <location>
        <begin position="21"/>
        <end position="47"/>
    </location>
</feature>
<keyword evidence="7" id="KW-0808">Transferase</keyword>
<dbReference type="GO" id="GO:0045121">
    <property type="term" value="C:membrane raft"/>
    <property type="evidence" value="ECO:0007669"/>
    <property type="project" value="UniProtKB-SubCell"/>
</dbReference>
<dbReference type="EMBL" id="DTMZ01000013">
    <property type="protein sequence ID" value="HGD12655.1"/>
    <property type="molecule type" value="Genomic_DNA"/>
</dbReference>
<dbReference type="PROSITE" id="PS50109">
    <property type="entry name" value="HIS_KIN"/>
    <property type="match status" value="1"/>
</dbReference>
<dbReference type="Gene3D" id="3.30.450.20">
    <property type="entry name" value="PAS domain"/>
    <property type="match status" value="1"/>
</dbReference>
<dbReference type="EC" id="2.7.13.3" evidence="4"/>
<organism evidence="17">
    <name type="scientific">candidate division WOR-3 bacterium</name>
    <dbReference type="NCBI Taxonomy" id="2052148"/>
    <lineage>
        <taxon>Bacteria</taxon>
        <taxon>Bacteria division WOR-3</taxon>
    </lineage>
</organism>
<dbReference type="SMART" id="SM00388">
    <property type="entry name" value="HisKA"/>
    <property type="match status" value="1"/>
</dbReference>
<keyword evidence="10" id="KW-0067">ATP-binding</keyword>
<evidence type="ECO:0000256" key="7">
    <source>
        <dbReference type="ARBA" id="ARBA00022679"/>
    </source>
</evidence>
<dbReference type="GO" id="GO:0016036">
    <property type="term" value="P:cellular response to phosphate starvation"/>
    <property type="evidence" value="ECO:0007669"/>
    <property type="project" value="TreeGrafter"/>
</dbReference>
<dbReference type="PRINTS" id="PR00344">
    <property type="entry name" value="BCTRLSENSOR"/>
</dbReference>
<dbReference type="GO" id="GO:0005524">
    <property type="term" value="F:ATP binding"/>
    <property type="evidence" value="ECO:0007669"/>
    <property type="project" value="UniProtKB-KW"/>
</dbReference>
<dbReference type="SUPFAM" id="SSF55785">
    <property type="entry name" value="PYP-like sensor domain (PAS domain)"/>
    <property type="match status" value="1"/>
</dbReference>
<evidence type="ECO:0000256" key="9">
    <source>
        <dbReference type="ARBA" id="ARBA00022777"/>
    </source>
</evidence>
<evidence type="ECO:0000256" key="3">
    <source>
        <dbReference type="ARBA" id="ARBA00004314"/>
    </source>
</evidence>
<evidence type="ECO:0000256" key="11">
    <source>
        <dbReference type="ARBA" id="ARBA00023012"/>
    </source>
</evidence>
<dbReference type="InterPro" id="IPR003661">
    <property type="entry name" value="HisK_dim/P_dom"/>
</dbReference>
<dbReference type="InterPro" id="IPR004358">
    <property type="entry name" value="Sig_transdc_His_kin-like_C"/>
</dbReference>
<gene>
    <name evidence="17" type="ORF">ENX16_01015</name>
</gene>
<dbReference type="InterPro" id="IPR003594">
    <property type="entry name" value="HATPase_dom"/>
</dbReference>
<keyword evidence="9 17" id="KW-0418">Kinase</keyword>
<dbReference type="PANTHER" id="PTHR45453">
    <property type="entry name" value="PHOSPHATE REGULON SENSOR PROTEIN PHOR"/>
    <property type="match status" value="1"/>
</dbReference>
<evidence type="ECO:0000256" key="5">
    <source>
        <dbReference type="ARBA" id="ARBA00022475"/>
    </source>
</evidence>
<dbReference type="InterPro" id="IPR003660">
    <property type="entry name" value="HAMP_dom"/>
</dbReference>
<dbReference type="Pfam" id="PF13188">
    <property type="entry name" value="PAS_8"/>
    <property type="match status" value="1"/>
</dbReference>
<dbReference type="GO" id="GO:0005886">
    <property type="term" value="C:plasma membrane"/>
    <property type="evidence" value="ECO:0007669"/>
    <property type="project" value="UniProtKB-SubCell"/>
</dbReference>
<evidence type="ECO:0000313" key="17">
    <source>
        <dbReference type="EMBL" id="HGD12655.1"/>
    </source>
</evidence>
<dbReference type="FunFam" id="1.10.287.130:FF:000001">
    <property type="entry name" value="Two-component sensor histidine kinase"/>
    <property type="match status" value="1"/>
</dbReference>
<evidence type="ECO:0000259" key="14">
    <source>
        <dbReference type="PROSITE" id="PS50109"/>
    </source>
</evidence>
<comment type="catalytic activity">
    <reaction evidence="1">
        <text>ATP + protein L-histidine = ADP + protein N-phospho-L-histidine.</text>
        <dbReference type="EC" id="2.7.13.3"/>
    </reaction>
</comment>
<name>A0A7V3PSL3_UNCW3</name>
<keyword evidence="11" id="KW-0902">Two-component regulatory system</keyword>
<feature type="domain" description="Histidine kinase" evidence="14">
    <location>
        <begin position="251"/>
        <end position="465"/>
    </location>
</feature>
<dbReference type="CDD" id="cd00082">
    <property type="entry name" value="HisKA"/>
    <property type="match status" value="1"/>
</dbReference>
<evidence type="ECO:0000256" key="4">
    <source>
        <dbReference type="ARBA" id="ARBA00012438"/>
    </source>
</evidence>
<dbReference type="InterPro" id="IPR035965">
    <property type="entry name" value="PAS-like_dom_sf"/>
</dbReference>
<dbReference type="SMART" id="SM00304">
    <property type="entry name" value="HAMP"/>
    <property type="match status" value="1"/>
</dbReference>
<dbReference type="GO" id="GO:0004721">
    <property type="term" value="F:phosphoprotein phosphatase activity"/>
    <property type="evidence" value="ECO:0007669"/>
    <property type="project" value="TreeGrafter"/>
</dbReference>
<evidence type="ECO:0000256" key="13">
    <source>
        <dbReference type="SAM" id="Phobius"/>
    </source>
</evidence>
<keyword evidence="12 13" id="KW-0472">Membrane</keyword>
<feature type="domain" description="HAMP" evidence="16">
    <location>
        <begin position="80"/>
        <end position="132"/>
    </location>
</feature>
<protein>
    <recommendedName>
        <fullName evidence="4">histidine kinase</fullName>
        <ecNumber evidence="4">2.7.13.3</ecNumber>
    </recommendedName>
</protein>
<proteinExistence type="predicted"/>